<reference evidence="4 5" key="1">
    <citation type="submission" date="2020-08" db="EMBL/GenBank/DDBJ databases">
        <title>Genome sequence of Rhodobacteraceae bacterium Lw-13e.</title>
        <authorList>
            <person name="Poehlein A."/>
            <person name="Wolter L."/>
            <person name="Daniel R."/>
            <person name="Brinkhoff T."/>
        </authorList>
    </citation>
    <scope>NUCLEOTIDE SEQUENCE [LARGE SCALE GENOMIC DNA]</scope>
    <source>
        <strain evidence="4 5">Lw-13e</strain>
    </source>
</reference>
<dbReference type="PROSITE" id="PS51077">
    <property type="entry name" value="HTH_ICLR"/>
    <property type="match status" value="1"/>
</dbReference>
<dbReference type="KEGG" id="palw:PSAL_017340"/>
<keyword evidence="2" id="KW-0238">DNA-binding</keyword>
<dbReference type="Gene3D" id="3.30.450.40">
    <property type="match status" value="1"/>
</dbReference>
<dbReference type="SUPFAM" id="SSF55781">
    <property type="entry name" value="GAF domain-like"/>
    <property type="match status" value="1"/>
</dbReference>
<accession>A0A418SHG5</accession>
<evidence type="ECO:0000313" key="5">
    <source>
        <dbReference type="Proteomes" id="UP000283786"/>
    </source>
</evidence>
<dbReference type="EMBL" id="CP060436">
    <property type="protein sequence ID" value="QPM90495.1"/>
    <property type="molecule type" value="Genomic_DNA"/>
</dbReference>
<keyword evidence="3" id="KW-0804">Transcription</keyword>
<evidence type="ECO:0000256" key="2">
    <source>
        <dbReference type="ARBA" id="ARBA00023125"/>
    </source>
</evidence>
<dbReference type="PROSITE" id="PS51078">
    <property type="entry name" value="ICLR_ED"/>
    <property type="match status" value="1"/>
</dbReference>
<name>A0A418SHG5_9RHOB</name>
<sequence length="261" mass="27675">MRISQSGGGSIVQSVDRALALLEALAEASGGLSLSEVSRAVGLATSTAHRLLTTLQLRGFVTHEAQSGRWVIGHRAFSVGESFSHYANIVVQARPFLRQLRDQTRETANLGIVEKEDTVTIAQAESREINRAIAPPGGRVPILHSGMGKAIIATWPDDAIRTLVARQGLRPMTPTSLRSLEGVMTEVGTIRARGYAVDNEEYVRGMRCVAAVVWSPAGDPVGAVSASGVASRVTVNRIDAIANMVRKTAADLTADLAGNGR</sequence>
<dbReference type="RefSeq" id="WP_119839024.1">
    <property type="nucleotide sequence ID" value="NZ_CP060436.1"/>
</dbReference>
<dbReference type="FunFam" id="1.10.10.10:FF:000056">
    <property type="entry name" value="IclR family transcriptional regulator"/>
    <property type="match status" value="1"/>
</dbReference>
<dbReference type="SMART" id="SM00346">
    <property type="entry name" value="HTH_ICLR"/>
    <property type="match status" value="1"/>
</dbReference>
<evidence type="ECO:0000256" key="3">
    <source>
        <dbReference type="ARBA" id="ARBA00023163"/>
    </source>
</evidence>
<dbReference type="Proteomes" id="UP000283786">
    <property type="component" value="Chromosome"/>
</dbReference>
<keyword evidence="5" id="KW-1185">Reference proteome</keyword>
<dbReference type="InterPro" id="IPR036390">
    <property type="entry name" value="WH_DNA-bd_sf"/>
</dbReference>
<dbReference type="InterPro" id="IPR005471">
    <property type="entry name" value="Tscrpt_reg_IclR_N"/>
</dbReference>
<dbReference type="GO" id="GO:0003677">
    <property type="term" value="F:DNA binding"/>
    <property type="evidence" value="ECO:0007669"/>
    <property type="project" value="UniProtKB-KW"/>
</dbReference>
<dbReference type="OrthoDB" id="9807558at2"/>
<protein>
    <submittedName>
        <fullName evidence="4">Transcriptional repressor IclR</fullName>
    </submittedName>
</protein>
<evidence type="ECO:0000313" key="4">
    <source>
        <dbReference type="EMBL" id="QPM90495.1"/>
    </source>
</evidence>
<organism evidence="4 5">
    <name type="scientific">Pseudooceanicola algae</name>
    <dbReference type="NCBI Taxonomy" id="1537215"/>
    <lineage>
        <taxon>Bacteria</taxon>
        <taxon>Pseudomonadati</taxon>
        <taxon>Pseudomonadota</taxon>
        <taxon>Alphaproteobacteria</taxon>
        <taxon>Rhodobacterales</taxon>
        <taxon>Paracoccaceae</taxon>
        <taxon>Pseudooceanicola</taxon>
    </lineage>
</organism>
<dbReference type="Pfam" id="PF01614">
    <property type="entry name" value="IclR_C"/>
    <property type="match status" value="1"/>
</dbReference>
<dbReference type="InterPro" id="IPR014757">
    <property type="entry name" value="Tscrpt_reg_IclR_C"/>
</dbReference>
<dbReference type="Pfam" id="PF09339">
    <property type="entry name" value="HTH_IclR"/>
    <property type="match status" value="1"/>
</dbReference>
<dbReference type="GO" id="GO:0003700">
    <property type="term" value="F:DNA-binding transcription factor activity"/>
    <property type="evidence" value="ECO:0007669"/>
    <property type="project" value="TreeGrafter"/>
</dbReference>
<dbReference type="AlphaFoldDB" id="A0A418SHG5"/>
<dbReference type="InterPro" id="IPR050707">
    <property type="entry name" value="HTH_MetabolicPath_Reg"/>
</dbReference>
<gene>
    <name evidence="4" type="primary">iclR_1</name>
    <name evidence="4" type="ORF">PSAL_017340</name>
</gene>
<dbReference type="Gene3D" id="1.10.10.10">
    <property type="entry name" value="Winged helix-like DNA-binding domain superfamily/Winged helix DNA-binding domain"/>
    <property type="match status" value="1"/>
</dbReference>
<dbReference type="InterPro" id="IPR029016">
    <property type="entry name" value="GAF-like_dom_sf"/>
</dbReference>
<dbReference type="PANTHER" id="PTHR30136:SF24">
    <property type="entry name" value="HTH-TYPE TRANSCRIPTIONAL REPRESSOR ALLR"/>
    <property type="match status" value="1"/>
</dbReference>
<keyword evidence="1" id="KW-0805">Transcription regulation</keyword>
<dbReference type="InterPro" id="IPR036388">
    <property type="entry name" value="WH-like_DNA-bd_sf"/>
</dbReference>
<proteinExistence type="predicted"/>
<dbReference type="PANTHER" id="PTHR30136">
    <property type="entry name" value="HELIX-TURN-HELIX TRANSCRIPTIONAL REGULATOR, ICLR FAMILY"/>
    <property type="match status" value="1"/>
</dbReference>
<dbReference type="GO" id="GO:0045892">
    <property type="term" value="P:negative regulation of DNA-templated transcription"/>
    <property type="evidence" value="ECO:0007669"/>
    <property type="project" value="TreeGrafter"/>
</dbReference>
<dbReference type="SUPFAM" id="SSF46785">
    <property type="entry name" value="Winged helix' DNA-binding domain"/>
    <property type="match status" value="1"/>
</dbReference>
<evidence type="ECO:0000256" key="1">
    <source>
        <dbReference type="ARBA" id="ARBA00023015"/>
    </source>
</evidence>